<sequence length="170" mass="19476">MSTQKTRPIDALHRIMSSFKHFEKKLDKLQDDVNFHGQTLTDLRTMVKNLSGGNIAMVDTKSDDIRRPLKKTAAIQYEDKNNVDDPIKTKRKNAIQPIPTKLKAKSLQNQKPKAEQISSPYQGYLDKLEANAKIKAAKHAIRHRKAEAPRKANTLRNPKNLEKKRNKLTK</sequence>
<proteinExistence type="predicted"/>
<evidence type="ECO:0000256" key="1">
    <source>
        <dbReference type="SAM" id="MobiDB-lite"/>
    </source>
</evidence>
<gene>
    <name evidence="2" type="ORF">B5V51_3883</name>
</gene>
<reference evidence="2" key="1">
    <citation type="submission" date="2017-09" db="EMBL/GenBank/DDBJ databases">
        <title>Contemporary evolution of a Lepidopteran species, Heliothis virescens, in response to modern agricultural practices.</title>
        <authorList>
            <person name="Fritz M.L."/>
            <person name="Deyonke A.M."/>
            <person name="Papanicolaou A."/>
            <person name="Micinski S."/>
            <person name="Westbrook J."/>
            <person name="Gould F."/>
        </authorList>
    </citation>
    <scope>NUCLEOTIDE SEQUENCE [LARGE SCALE GENOMIC DNA]</scope>
    <source>
        <strain evidence="2">HvINT-</strain>
        <tissue evidence="2">Whole body</tissue>
    </source>
</reference>
<comment type="caution">
    <text evidence="2">The sequence shown here is derived from an EMBL/GenBank/DDBJ whole genome shotgun (WGS) entry which is preliminary data.</text>
</comment>
<name>A0A2A4JE05_HELVI</name>
<dbReference type="EMBL" id="NWSH01001928">
    <property type="protein sequence ID" value="PCG69642.1"/>
    <property type="molecule type" value="Genomic_DNA"/>
</dbReference>
<feature type="region of interest" description="Disordered" evidence="1">
    <location>
        <begin position="137"/>
        <end position="170"/>
    </location>
</feature>
<protein>
    <submittedName>
        <fullName evidence="2">Uncharacterized protein</fullName>
    </submittedName>
</protein>
<evidence type="ECO:0000313" key="2">
    <source>
        <dbReference type="EMBL" id="PCG69642.1"/>
    </source>
</evidence>
<organism evidence="2">
    <name type="scientific">Heliothis virescens</name>
    <name type="common">Tobacco budworm moth</name>
    <dbReference type="NCBI Taxonomy" id="7102"/>
    <lineage>
        <taxon>Eukaryota</taxon>
        <taxon>Metazoa</taxon>
        <taxon>Ecdysozoa</taxon>
        <taxon>Arthropoda</taxon>
        <taxon>Hexapoda</taxon>
        <taxon>Insecta</taxon>
        <taxon>Pterygota</taxon>
        <taxon>Neoptera</taxon>
        <taxon>Endopterygota</taxon>
        <taxon>Lepidoptera</taxon>
        <taxon>Glossata</taxon>
        <taxon>Ditrysia</taxon>
        <taxon>Noctuoidea</taxon>
        <taxon>Noctuidae</taxon>
        <taxon>Heliothinae</taxon>
        <taxon>Heliothis</taxon>
    </lineage>
</organism>
<dbReference type="AlphaFoldDB" id="A0A2A4JE05"/>
<accession>A0A2A4JE05</accession>